<evidence type="ECO:0000313" key="3">
    <source>
        <dbReference type="EMBL" id="MBC5661924.1"/>
    </source>
</evidence>
<sequence length="111" mass="12363">MKISFDTIAESAIENFKGGEGTFHVHMFQDMNNKIMKGRLVPGSSIGTHTHETNSEIIYVLSGVGTMEYEDTKEKLYPGDCHYCPQGATHSLSNEGTEDLIFFAVVPEHEH</sequence>
<evidence type="ECO:0000313" key="4">
    <source>
        <dbReference type="Proteomes" id="UP000615234"/>
    </source>
</evidence>
<dbReference type="Pfam" id="PF07883">
    <property type="entry name" value="Cupin_2"/>
    <property type="match status" value="1"/>
</dbReference>
<dbReference type="SUPFAM" id="SSF51182">
    <property type="entry name" value="RmlC-like cupins"/>
    <property type="match status" value="1"/>
</dbReference>
<evidence type="ECO:0000256" key="1">
    <source>
        <dbReference type="ARBA" id="ARBA00022723"/>
    </source>
</evidence>
<reference evidence="3 4" key="1">
    <citation type="submission" date="2020-08" db="EMBL/GenBank/DDBJ databases">
        <title>Genome public.</title>
        <authorList>
            <person name="Liu C."/>
            <person name="Sun Q."/>
        </authorList>
    </citation>
    <scope>NUCLEOTIDE SEQUENCE [LARGE SCALE GENOMIC DNA]</scope>
    <source>
        <strain evidence="3 4">NSJ-10</strain>
    </source>
</reference>
<dbReference type="RefSeq" id="WP_117785647.1">
    <property type="nucleotide sequence ID" value="NZ_JACOOX010000002.1"/>
</dbReference>
<protein>
    <submittedName>
        <fullName evidence="3">Cupin domain-containing protein</fullName>
    </submittedName>
</protein>
<gene>
    <name evidence="3" type="ORF">H8S09_03270</name>
</gene>
<dbReference type="AlphaFoldDB" id="A0A8I0AMS8"/>
<keyword evidence="1" id="KW-0479">Metal-binding</keyword>
<dbReference type="PANTHER" id="PTHR35848:SF6">
    <property type="entry name" value="CUPIN TYPE-2 DOMAIN-CONTAINING PROTEIN"/>
    <property type="match status" value="1"/>
</dbReference>
<dbReference type="PANTHER" id="PTHR35848">
    <property type="entry name" value="OXALATE-BINDING PROTEIN"/>
    <property type="match status" value="1"/>
</dbReference>
<proteinExistence type="predicted"/>
<dbReference type="InterPro" id="IPR013096">
    <property type="entry name" value="Cupin_2"/>
</dbReference>
<dbReference type="InterPro" id="IPR011051">
    <property type="entry name" value="RmlC_Cupin_sf"/>
</dbReference>
<dbReference type="Gene3D" id="2.60.120.10">
    <property type="entry name" value="Jelly Rolls"/>
    <property type="match status" value="1"/>
</dbReference>
<evidence type="ECO:0000259" key="2">
    <source>
        <dbReference type="Pfam" id="PF07883"/>
    </source>
</evidence>
<dbReference type="GO" id="GO:0046872">
    <property type="term" value="F:metal ion binding"/>
    <property type="evidence" value="ECO:0007669"/>
    <property type="project" value="UniProtKB-KW"/>
</dbReference>
<name>A0A8I0AMS8_9FIRM</name>
<dbReference type="InterPro" id="IPR051610">
    <property type="entry name" value="GPI/OXD"/>
</dbReference>
<dbReference type="EMBL" id="JACOOX010000002">
    <property type="protein sequence ID" value="MBC5661924.1"/>
    <property type="molecule type" value="Genomic_DNA"/>
</dbReference>
<keyword evidence="4" id="KW-1185">Reference proteome</keyword>
<comment type="caution">
    <text evidence="3">The sequence shown here is derived from an EMBL/GenBank/DDBJ whole genome shotgun (WGS) entry which is preliminary data.</text>
</comment>
<feature type="domain" description="Cupin type-2" evidence="2">
    <location>
        <begin position="39"/>
        <end position="105"/>
    </location>
</feature>
<organism evidence="3 4">
    <name type="scientific">Coprococcus hominis</name>
    <name type="common">ex Liu et al. 2022</name>
    <dbReference type="NCBI Taxonomy" id="2763039"/>
    <lineage>
        <taxon>Bacteria</taxon>
        <taxon>Bacillati</taxon>
        <taxon>Bacillota</taxon>
        <taxon>Clostridia</taxon>
        <taxon>Lachnospirales</taxon>
        <taxon>Lachnospiraceae</taxon>
        <taxon>Coprococcus</taxon>
    </lineage>
</organism>
<accession>A0A8I0AMS8</accession>
<dbReference type="Proteomes" id="UP000615234">
    <property type="component" value="Unassembled WGS sequence"/>
</dbReference>
<dbReference type="InterPro" id="IPR014710">
    <property type="entry name" value="RmlC-like_jellyroll"/>
</dbReference>